<dbReference type="AlphaFoldDB" id="A0A212T9H6"/>
<sequence>MSYPEFDIEQMDRRFVHELARLHEIGQFDTYSDLMEQMGLERGFVTRIEKGRYHVNVRLLYQVKVLCPQLDLEWVVMGAPATGRAEPTGWPERQVGRPIRA</sequence>
<organism evidence="1 2">
    <name type="scientific">Hymenobacter gelipurpurascens</name>
    <dbReference type="NCBI Taxonomy" id="89968"/>
    <lineage>
        <taxon>Bacteria</taxon>
        <taxon>Pseudomonadati</taxon>
        <taxon>Bacteroidota</taxon>
        <taxon>Cytophagia</taxon>
        <taxon>Cytophagales</taxon>
        <taxon>Hymenobacteraceae</taxon>
        <taxon>Hymenobacter</taxon>
    </lineage>
</organism>
<dbReference type="EMBL" id="FYEW01000001">
    <property type="protein sequence ID" value="SNC62454.1"/>
    <property type="molecule type" value="Genomic_DNA"/>
</dbReference>
<proteinExistence type="predicted"/>
<evidence type="ECO:0008006" key="3">
    <source>
        <dbReference type="Google" id="ProtNLM"/>
    </source>
</evidence>
<accession>A0A212T9H6</accession>
<dbReference type="OrthoDB" id="886450at2"/>
<name>A0A212T9H6_9BACT</name>
<dbReference type="Proteomes" id="UP000198131">
    <property type="component" value="Unassembled WGS sequence"/>
</dbReference>
<protein>
    <recommendedName>
        <fullName evidence="3">HTH cro/C1-type domain-containing protein</fullName>
    </recommendedName>
</protein>
<dbReference type="RefSeq" id="WP_088841990.1">
    <property type="nucleotide sequence ID" value="NZ_FYEW01000001.1"/>
</dbReference>
<gene>
    <name evidence="1" type="ORF">SAMN06265337_0673</name>
</gene>
<evidence type="ECO:0000313" key="2">
    <source>
        <dbReference type="Proteomes" id="UP000198131"/>
    </source>
</evidence>
<reference evidence="2" key="1">
    <citation type="submission" date="2017-06" db="EMBL/GenBank/DDBJ databases">
        <authorList>
            <person name="Varghese N."/>
            <person name="Submissions S."/>
        </authorList>
    </citation>
    <scope>NUCLEOTIDE SEQUENCE [LARGE SCALE GENOMIC DNA]</scope>
    <source>
        <strain evidence="2">DSM 11116</strain>
    </source>
</reference>
<keyword evidence="2" id="KW-1185">Reference proteome</keyword>
<evidence type="ECO:0000313" key="1">
    <source>
        <dbReference type="EMBL" id="SNC62454.1"/>
    </source>
</evidence>